<evidence type="ECO:0000313" key="3">
    <source>
        <dbReference type="EMBL" id="MXP33828.1"/>
    </source>
</evidence>
<keyword evidence="1" id="KW-0812">Transmembrane</keyword>
<accession>A0A845AW92</accession>
<proteinExistence type="predicted"/>
<dbReference type="OrthoDB" id="119964at2"/>
<evidence type="ECO:0000313" key="4">
    <source>
        <dbReference type="Proteomes" id="UP000446786"/>
    </source>
</evidence>
<dbReference type="Proteomes" id="UP000446786">
    <property type="component" value="Unassembled WGS sequence"/>
</dbReference>
<organism evidence="2 4">
    <name type="scientific">Parerythrobacter jejuensis</name>
    <dbReference type="NCBI Taxonomy" id="795812"/>
    <lineage>
        <taxon>Bacteria</taxon>
        <taxon>Pseudomonadati</taxon>
        <taxon>Pseudomonadota</taxon>
        <taxon>Alphaproteobacteria</taxon>
        <taxon>Sphingomonadales</taxon>
        <taxon>Erythrobacteraceae</taxon>
        <taxon>Parerythrobacter</taxon>
    </lineage>
</organism>
<protein>
    <submittedName>
        <fullName evidence="2">Uncharacterized protein</fullName>
    </submittedName>
</protein>
<dbReference type="EMBL" id="WTYE01000001">
    <property type="protein sequence ID" value="MXP33828.1"/>
    <property type="molecule type" value="Genomic_DNA"/>
</dbReference>
<gene>
    <name evidence="2" type="ORF">GRI94_04430</name>
    <name evidence="3" type="ORF">GRI94_18520</name>
</gene>
<feature type="transmembrane region" description="Helical" evidence="1">
    <location>
        <begin position="12"/>
        <end position="33"/>
    </location>
</feature>
<feature type="transmembrane region" description="Helical" evidence="1">
    <location>
        <begin position="177"/>
        <end position="194"/>
    </location>
</feature>
<feature type="transmembrane region" description="Helical" evidence="1">
    <location>
        <begin position="112"/>
        <end position="133"/>
    </location>
</feature>
<dbReference type="AlphaFoldDB" id="A0A845AW92"/>
<feature type="transmembrane region" description="Helical" evidence="1">
    <location>
        <begin position="79"/>
        <end position="100"/>
    </location>
</feature>
<comment type="caution">
    <text evidence="2">The sequence shown here is derived from an EMBL/GenBank/DDBJ whole genome shotgun (WGS) entry which is preliminary data.</text>
</comment>
<evidence type="ECO:0000256" key="1">
    <source>
        <dbReference type="SAM" id="Phobius"/>
    </source>
</evidence>
<reference evidence="2 4" key="1">
    <citation type="submission" date="2019-12" db="EMBL/GenBank/DDBJ databases">
        <title>Genomic-based taxomic classification of the family Erythrobacteraceae.</title>
        <authorList>
            <person name="Xu L."/>
        </authorList>
    </citation>
    <scope>NUCLEOTIDE SEQUENCE [LARGE SCALE GENOMIC DNA]</scope>
    <source>
        <strain evidence="2 4">JCM 16677</strain>
    </source>
</reference>
<keyword evidence="1" id="KW-1133">Transmembrane helix</keyword>
<name>A0A845AW92_9SPHN</name>
<feature type="transmembrane region" description="Helical" evidence="1">
    <location>
        <begin position="39"/>
        <end position="58"/>
    </location>
</feature>
<feature type="transmembrane region" description="Helical" evidence="1">
    <location>
        <begin position="145"/>
        <end position="165"/>
    </location>
</feature>
<dbReference type="EMBL" id="WTYE01000001">
    <property type="protein sequence ID" value="MXP31068.1"/>
    <property type="molecule type" value="Genomic_DNA"/>
</dbReference>
<sequence>MESAANTNGRGPMFWMGMMLASYGVIIALVMTGAIEGPAVTILMLAPLVLTAPMIWAANRQLNAAQDGCLGRGVAQKRYVKRVAVFSSLYLVSFGIFIFATKAADLGPWLRPFLAVLPGLAIIGIIWAVGRLIAEEDDEFLRMLVIRQSLVATGIALSAASIWGFLETADIVFHLDAYWWVVVWFFGLGIGAAANRIEYGTWGAV</sequence>
<keyword evidence="1" id="KW-0472">Membrane</keyword>
<keyword evidence="4" id="KW-1185">Reference proteome</keyword>
<evidence type="ECO:0000313" key="2">
    <source>
        <dbReference type="EMBL" id="MXP31068.1"/>
    </source>
</evidence>